<dbReference type="GeneID" id="104965377"/>
<keyword evidence="2" id="KW-1185">Reference proteome</keyword>
<evidence type="ECO:0000256" key="1">
    <source>
        <dbReference type="SAM" id="Phobius"/>
    </source>
</evidence>
<organism evidence="2 3">
    <name type="scientific">Notothenia coriiceps</name>
    <name type="common">black rockcod</name>
    <dbReference type="NCBI Taxonomy" id="8208"/>
    <lineage>
        <taxon>Eukaryota</taxon>
        <taxon>Metazoa</taxon>
        <taxon>Chordata</taxon>
        <taxon>Craniata</taxon>
        <taxon>Vertebrata</taxon>
        <taxon>Euteleostomi</taxon>
        <taxon>Actinopterygii</taxon>
        <taxon>Neopterygii</taxon>
        <taxon>Teleostei</taxon>
        <taxon>Neoteleostei</taxon>
        <taxon>Acanthomorphata</taxon>
        <taxon>Eupercaria</taxon>
        <taxon>Perciformes</taxon>
        <taxon>Notothenioidei</taxon>
        <taxon>Nototheniidae</taxon>
        <taxon>Notothenia</taxon>
    </lineage>
</organism>
<reference evidence="3" key="1">
    <citation type="submission" date="2025-08" db="UniProtKB">
        <authorList>
            <consortium name="RefSeq"/>
        </authorList>
    </citation>
    <scope>IDENTIFICATION</scope>
    <source>
        <tissue evidence="3">Muscle</tissue>
    </source>
</reference>
<protein>
    <submittedName>
        <fullName evidence="3">Small integral membrane protein 20</fullName>
    </submittedName>
</protein>
<dbReference type="RefSeq" id="XP_010792670.1">
    <property type="nucleotide sequence ID" value="XM_010794368.1"/>
</dbReference>
<evidence type="ECO:0000313" key="3">
    <source>
        <dbReference type="RefSeq" id="XP_010792670.1"/>
    </source>
</evidence>
<gene>
    <name evidence="3" type="primary">smim20</name>
</gene>
<dbReference type="InterPro" id="IPR027917">
    <property type="entry name" value="MITRAC7/Phoenixin"/>
</dbReference>
<proteinExistence type="predicted"/>
<dbReference type="AlphaFoldDB" id="A0A6I9PXP3"/>
<sequence length="69" mass="7629">MSKNARMALIFGGFITAIAAAFYPILVYPMAHNNVYRDVQKTNRAGVNQADIQPGGMKVWSDPFKPAEK</sequence>
<accession>A0A6I9PXP3</accession>
<keyword evidence="1" id="KW-0812">Transmembrane</keyword>
<dbReference type="KEGG" id="ncc:104965377"/>
<keyword evidence="1" id="KW-1133">Transmembrane helix</keyword>
<name>A0A6I9PXP3_9TELE</name>
<dbReference type="PANTHER" id="PTHR34923">
    <property type="entry name" value="SMALL INTEGRAL MEMBRANE PROTEIN 20"/>
    <property type="match status" value="1"/>
</dbReference>
<dbReference type="OrthoDB" id="8755372at2759"/>
<dbReference type="PANTHER" id="PTHR34923:SF1">
    <property type="entry name" value="SMALL INTEGRAL MEMBRANE PROTEIN 20"/>
    <property type="match status" value="1"/>
</dbReference>
<dbReference type="GO" id="GO:0033617">
    <property type="term" value="P:mitochondrial respiratory chain complex IV assembly"/>
    <property type="evidence" value="ECO:0007669"/>
    <property type="project" value="InterPro"/>
</dbReference>
<evidence type="ECO:0000313" key="2">
    <source>
        <dbReference type="Proteomes" id="UP000504611"/>
    </source>
</evidence>
<feature type="transmembrane region" description="Helical" evidence="1">
    <location>
        <begin position="7"/>
        <end position="26"/>
    </location>
</feature>
<dbReference type="Proteomes" id="UP000504611">
    <property type="component" value="Unplaced"/>
</dbReference>
<keyword evidence="1" id="KW-0472">Membrane</keyword>
<dbReference type="Pfam" id="PF15061">
    <property type="entry name" value="MITRAC7_Phoenixin"/>
    <property type="match status" value="1"/>
</dbReference>
<dbReference type="GO" id="GO:0005743">
    <property type="term" value="C:mitochondrial inner membrane"/>
    <property type="evidence" value="ECO:0007669"/>
    <property type="project" value="TreeGrafter"/>
</dbReference>
<dbReference type="CTD" id="389203"/>